<dbReference type="Gramene" id="Kaladp0802s0003.1.v1.1">
    <property type="protein sequence ID" value="Kaladp0802s0003.1.v1.1"/>
    <property type="gene ID" value="Kaladp0802s0003.v1.1"/>
</dbReference>
<protein>
    <submittedName>
        <fullName evidence="2">Uncharacterized protein</fullName>
    </submittedName>
</protein>
<proteinExistence type="predicted"/>
<reference evidence="2" key="1">
    <citation type="submission" date="2021-01" db="UniProtKB">
        <authorList>
            <consortium name="EnsemblPlants"/>
        </authorList>
    </citation>
    <scope>IDENTIFICATION</scope>
</reference>
<keyword evidence="1" id="KW-0472">Membrane</keyword>
<evidence type="ECO:0000313" key="3">
    <source>
        <dbReference type="Proteomes" id="UP000594263"/>
    </source>
</evidence>
<evidence type="ECO:0000313" key="2">
    <source>
        <dbReference type="EnsemblPlants" id="Kaladp0802s0003.1.v1.1"/>
    </source>
</evidence>
<dbReference type="AlphaFoldDB" id="A0A7N0VGR8"/>
<dbReference type="EnsemblPlants" id="Kaladp0802s0003.1.v1.1">
    <property type="protein sequence ID" value="Kaladp0802s0003.1.v1.1"/>
    <property type="gene ID" value="Kaladp0802s0003.v1.1"/>
</dbReference>
<evidence type="ECO:0000256" key="1">
    <source>
        <dbReference type="SAM" id="Phobius"/>
    </source>
</evidence>
<dbReference type="Proteomes" id="UP000594263">
    <property type="component" value="Unplaced"/>
</dbReference>
<feature type="transmembrane region" description="Helical" evidence="1">
    <location>
        <begin position="21"/>
        <end position="41"/>
    </location>
</feature>
<keyword evidence="3" id="KW-1185">Reference proteome</keyword>
<accession>A0A7N0VGR8</accession>
<name>A0A7N0VGR8_KALFE</name>
<keyword evidence="1" id="KW-0812">Transmembrane</keyword>
<feature type="transmembrane region" description="Helical" evidence="1">
    <location>
        <begin position="61"/>
        <end position="81"/>
    </location>
</feature>
<keyword evidence="1" id="KW-1133">Transmembrane helix</keyword>
<sequence>MRWSSHGVEDDGKLEHGSDELLILISCYFILASNVYIHYYMLGACNKTMSFGCVCMNLIRGGGYTLHMYYFHPNIIVILYIKFSGLKMYKY</sequence>
<organism evidence="2 3">
    <name type="scientific">Kalanchoe fedtschenkoi</name>
    <name type="common">Lavender scallops</name>
    <name type="synonym">South American air plant</name>
    <dbReference type="NCBI Taxonomy" id="63787"/>
    <lineage>
        <taxon>Eukaryota</taxon>
        <taxon>Viridiplantae</taxon>
        <taxon>Streptophyta</taxon>
        <taxon>Embryophyta</taxon>
        <taxon>Tracheophyta</taxon>
        <taxon>Spermatophyta</taxon>
        <taxon>Magnoliopsida</taxon>
        <taxon>eudicotyledons</taxon>
        <taxon>Gunneridae</taxon>
        <taxon>Pentapetalae</taxon>
        <taxon>Saxifragales</taxon>
        <taxon>Crassulaceae</taxon>
        <taxon>Kalanchoe</taxon>
    </lineage>
</organism>